<keyword evidence="2" id="KW-1185">Reference proteome</keyword>
<dbReference type="CDD" id="cd14728">
    <property type="entry name" value="Ere-like"/>
    <property type="match status" value="1"/>
</dbReference>
<sequence length="385" mass="40783">MSQEIRGLIPAPCDLLALGEPTHLEPSFGWVRNELFARLAGLGFRSIALESDRVAALAVDDYVREGAGSLDAVMDAGFSHGFGKAEANRALVAWMHAYNRDRPAEERLAFHGFDGPAETTEAPSPRPYLEYARDYLGLDLDIAGLVGDDERWARTEAILDPAASPGATPEAARLRAVADDMLVSLHARAPGLIAATSHTAWLRARTHLTAGLDLLRHHGQAAHRIDLGPRLNLLAATRASYMARNLLDIRTAEARRGPTLAFAHNLHLKPVPTGMAMAGEQLTWSSTGSIVAALSGEEYAFIAGGLGRSATIGLAGPGPDTYEAHLGAAVTTWDLVEAAAPASARPRTDAVPEQGYFPLDRETLDAAAAVLHIPDGPAAAASLRG</sequence>
<evidence type="ECO:0000313" key="2">
    <source>
        <dbReference type="Proteomes" id="UP000572635"/>
    </source>
</evidence>
<gene>
    <name evidence="1" type="ORF">HDA36_004708</name>
</gene>
<dbReference type="PANTHER" id="PTHR31299">
    <property type="entry name" value="ESTERASE, PUTATIVE (AFU_ORTHOLOGUE AFUA_1G05850)-RELATED"/>
    <property type="match status" value="1"/>
</dbReference>
<protein>
    <submittedName>
        <fullName evidence="1">Erythromycin esterase-like protein</fullName>
    </submittedName>
</protein>
<reference evidence="1 2" key="1">
    <citation type="submission" date="2020-08" db="EMBL/GenBank/DDBJ databases">
        <title>Sequencing the genomes of 1000 actinobacteria strains.</title>
        <authorList>
            <person name="Klenk H.-P."/>
        </authorList>
    </citation>
    <scope>NUCLEOTIDE SEQUENCE [LARGE SCALE GENOMIC DNA]</scope>
    <source>
        <strain evidence="1 2">DSM 44551</strain>
    </source>
</reference>
<dbReference type="Proteomes" id="UP000572635">
    <property type="component" value="Unassembled WGS sequence"/>
</dbReference>
<dbReference type="PANTHER" id="PTHR31299:SF0">
    <property type="entry name" value="ESTERASE, PUTATIVE (AFU_ORTHOLOGUE AFUA_1G05850)-RELATED"/>
    <property type="match status" value="1"/>
</dbReference>
<dbReference type="InterPro" id="IPR052036">
    <property type="entry name" value="Hydrolase/PRTase-associated"/>
</dbReference>
<accession>A0A7W8QR68</accession>
<dbReference type="EMBL" id="JACHDB010000001">
    <property type="protein sequence ID" value="MBB5434624.1"/>
    <property type="molecule type" value="Genomic_DNA"/>
</dbReference>
<comment type="caution">
    <text evidence="1">The sequence shown here is derived from an EMBL/GenBank/DDBJ whole genome shotgun (WGS) entry which is preliminary data.</text>
</comment>
<dbReference type="Pfam" id="PF05139">
    <property type="entry name" value="Erythro_esteras"/>
    <property type="match status" value="1"/>
</dbReference>
<dbReference type="RefSeq" id="WP_184395374.1">
    <property type="nucleotide sequence ID" value="NZ_BAAAJD010000060.1"/>
</dbReference>
<dbReference type="AlphaFoldDB" id="A0A7W8QR68"/>
<dbReference type="Gene3D" id="3.30.1870.10">
    <property type="entry name" value="EreA-like, domain 2"/>
    <property type="match status" value="1"/>
</dbReference>
<proteinExistence type="predicted"/>
<evidence type="ECO:0000313" key="1">
    <source>
        <dbReference type="EMBL" id="MBB5434624.1"/>
    </source>
</evidence>
<name>A0A7W8QR68_9ACTN</name>
<organism evidence="1 2">
    <name type="scientific">Nocardiopsis composta</name>
    <dbReference type="NCBI Taxonomy" id="157465"/>
    <lineage>
        <taxon>Bacteria</taxon>
        <taxon>Bacillati</taxon>
        <taxon>Actinomycetota</taxon>
        <taxon>Actinomycetes</taxon>
        <taxon>Streptosporangiales</taxon>
        <taxon>Nocardiopsidaceae</taxon>
        <taxon>Nocardiopsis</taxon>
    </lineage>
</organism>
<dbReference type="SUPFAM" id="SSF159501">
    <property type="entry name" value="EreA/ChaN-like"/>
    <property type="match status" value="1"/>
</dbReference>
<dbReference type="InterPro" id="IPR007815">
    <property type="entry name" value="Emycin_Estase"/>
</dbReference>
<dbReference type="GO" id="GO:0046677">
    <property type="term" value="P:response to antibiotic"/>
    <property type="evidence" value="ECO:0007669"/>
    <property type="project" value="InterPro"/>
</dbReference>